<dbReference type="InterPro" id="IPR002915">
    <property type="entry name" value="DeoC/FbaB/LacD_aldolase"/>
</dbReference>
<dbReference type="InterPro" id="IPR011343">
    <property type="entry name" value="DeoC"/>
</dbReference>
<gene>
    <name evidence="8" type="ORF">FB472_0518</name>
</gene>
<dbReference type="CDD" id="cd00959">
    <property type="entry name" value="DeoC"/>
    <property type="match status" value="1"/>
</dbReference>
<evidence type="ECO:0000256" key="4">
    <source>
        <dbReference type="ARBA" id="ARBA00023239"/>
    </source>
</evidence>
<dbReference type="PANTHER" id="PTHR10889">
    <property type="entry name" value="DEOXYRIBOSE-PHOSPHATE ALDOLASE"/>
    <property type="match status" value="1"/>
</dbReference>
<dbReference type="SUPFAM" id="SSF51569">
    <property type="entry name" value="Aldolase"/>
    <property type="match status" value="1"/>
</dbReference>
<protein>
    <recommendedName>
        <fullName evidence="3 7">Deoxyribose-phosphate aldolase</fullName>
        <ecNumber evidence="3 7">4.1.2.4</ecNumber>
    </recommendedName>
</protein>
<dbReference type="NCBIfam" id="TIGR00126">
    <property type="entry name" value="deoC"/>
    <property type="match status" value="1"/>
</dbReference>
<keyword evidence="9" id="KW-1185">Reference proteome</keyword>
<dbReference type="SMART" id="SM01133">
    <property type="entry name" value="DeoC"/>
    <property type="match status" value="1"/>
</dbReference>
<dbReference type="Pfam" id="PF01791">
    <property type="entry name" value="DeoC"/>
    <property type="match status" value="1"/>
</dbReference>
<dbReference type="GO" id="GO:0016052">
    <property type="term" value="P:carbohydrate catabolic process"/>
    <property type="evidence" value="ECO:0007669"/>
    <property type="project" value="TreeGrafter"/>
</dbReference>
<evidence type="ECO:0000313" key="8">
    <source>
        <dbReference type="EMBL" id="TQO18986.1"/>
    </source>
</evidence>
<dbReference type="FunFam" id="3.20.20.70:FF:000106">
    <property type="entry name" value="Deoxyribose-phosphate aldolase"/>
    <property type="match status" value="1"/>
</dbReference>
<accession>A0A8H2K7A3</accession>
<comment type="similarity">
    <text evidence="2">Belongs to the DeoC/FbaB aldolase family. DeoC type 2 subfamily.</text>
</comment>
<evidence type="ECO:0000256" key="3">
    <source>
        <dbReference type="ARBA" id="ARBA00012515"/>
    </source>
</evidence>
<reference evidence="8 9" key="1">
    <citation type="submission" date="2019-06" db="EMBL/GenBank/DDBJ databases">
        <title>Sequencing the genomes of 1000 actinobacteria strains.</title>
        <authorList>
            <person name="Klenk H.-P."/>
        </authorList>
    </citation>
    <scope>NUCLEOTIDE SEQUENCE [LARGE SCALE GENOMIC DNA]</scope>
    <source>
        <strain evidence="8 9">DSM 21947</strain>
    </source>
</reference>
<evidence type="ECO:0000313" key="9">
    <source>
        <dbReference type="Proteomes" id="UP000316560"/>
    </source>
</evidence>
<sequence>MTIESAIALAPAERAVTLIGADLTEKSLKLHLEGLSGVDAVGLEKRAAGLGTRSIKTTSKAWALDTIIKLIDLTTLEGADTPGKVRSLAAKAVLPDPGDSSTPQVAAVCVYGDMVPFAAEALGSAWSNGSDEGINIAAVATAFPSGRSSLPIKIADTKEAVANGADEIDMVIDRGAFLAGKYGIVFDQIVAVKEACRRDNGTYTHLKVILETGELNTYDNVRKASWLSILAGGDFIKTSTGKVSPAATLPVTLLMLEVVRDWHLLTGEKIGVKPAGGIRSSKDAIKYLVTVAETVGEEWLQPHLFRFGASSLLNDVLMQRQKLTTGHYSGPDYVTID</sequence>
<dbReference type="RefSeq" id="WP_141989515.1">
    <property type="nucleotide sequence ID" value="NZ_VFRA01000001.1"/>
</dbReference>
<name>A0A8H2K7A3_9MICO</name>
<proteinExistence type="inferred from homology"/>
<comment type="pathway">
    <text evidence="1">Carbohydrate degradation; 2-deoxy-D-ribose 1-phosphate degradation; D-glyceraldehyde 3-phosphate and acetaldehyde from 2-deoxy-alpha-D-ribose 1-phosphate: step 2/2.</text>
</comment>
<dbReference type="GO" id="GO:0004139">
    <property type="term" value="F:deoxyribose-phosphate aldolase activity"/>
    <property type="evidence" value="ECO:0007669"/>
    <property type="project" value="UniProtKB-UniRule"/>
</dbReference>
<dbReference type="GO" id="GO:0009264">
    <property type="term" value="P:deoxyribonucleotide catabolic process"/>
    <property type="evidence" value="ECO:0007669"/>
    <property type="project" value="UniProtKB-UniRule"/>
</dbReference>
<dbReference type="EC" id="4.1.2.4" evidence="3 7"/>
<evidence type="ECO:0000256" key="5">
    <source>
        <dbReference type="ARBA" id="ARBA00023270"/>
    </source>
</evidence>
<comment type="caution">
    <text evidence="8">The sequence shown here is derived from an EMBL/GenBank/DDBJ whole genome shotgun (WGS) entry which is preliminary data.</text>
</comment>
<dbReference type="InterPro" id="IPR013785">
    <property type="entry name" value="Aldolase_TIM"/>
</dbReference>
<evidence type="ECO:0000256" key="1">
    <source>
        <dbReference type="ARBA" id="ARBA00004816"/>
    </source>
</evidence>
<dbReference type="Gene3D" id="3.20.20.70">
    <property type="entry name" value="Aldolase class I"/>
    <property type="match status" value="1"/>
</dbReference>
<dbReference type="GO" id="GO:0005737">
    <property type="term" value="C:cytoplasm"/>
    <property type="evidence" value="ECO:0007669"/>
    <property type="project" value="InterPro"/>
</dbReference>
<evidence type="ECO:0000256" key="6">
    <source>
        <dbReference type="ARBA" id="ARBA00048791"/>
    </source>
</evidence>
<keyword evidence="5" id="KW-0704">Schiff base</keyword>
<dbReference type="Proteomes" id="UP000316560">
    <property type="component" value="Unassembled WGS sequence"/>
</dbReference>
<organism evidence="8 9">
    <name type="scientific">Rhodoglobus vestalii</name>
    <dbReference type="NCBI Taxonomy" id="193384"/>
    <lineage>
        <taxon>Bacteria</taxon>
        <taxon>Bacillati</taxon>
        <taxon>Actinomycetota</taxon>
        <taxon>Actinomycetes</taxon>
        <taxon>Micrococcales</taxon>
        <taxon>Microbacteriaceae</taxon>
        <taxon>Rhodoglobus</taxon>
    </lineage>
</organism>
<dbReference type="EMBL" id="VFRA01000001">
    <property type="protein sequence ID" value="TQO18986.1"/>
    <property type="molecule type" value="Genomic_DNA"/>
</dbReference>
<evidence type="ECO:0000256" key="2">
    <source>
        <dbReference type="ARBA" id="ARBA00009473"/>
    </source>
</evidence>
<dbReference type="PANTHER" id="PTHR10889:SF3">
    <property type="entry name" value="DEOXYRIBOSE-PHOSPHATE ALDOLASE"/>
    <property type="match status" value="1"/>
</dbReference>
<dbReference type="OrthoDB" id="6579831at2"/>
<keyword evidence="4" id="KW-0456">Lyase</keyword>
<comment type="catalytic activity">
    <reaction evidence="6">
        <text>2-deoxy-D-ribose 5-phosphate = D-glyceraldehyde 3-phosphate + acetaldehyde</text>
        <dbReference type="Rhea" id="RHEA:12821"/>
        <dbReference type="ChEBI" id="CHEBI:15343"/>
        <dbReference type="ChEBI" id="CHEBI:59776"/>
        <dbReference type="ChEBI" id="CHEBI:62877"/>
        <dbReference type="EC" id="4.1.2.4"/>
    </reaction>
</comment>
<evidence type="ECO:0000256" key="7">
    <source>
        <dbReference type="NCBIfam" id="TIGR00126"/>
    </source>
</evidence>
<dbReference type="AlphaFoldDB" id="A0A8H2K7A3"/>